<feature type="compositionally biased region" description="Polar residues" evidence="1">
    <location>
        <begin position="373"/>
        <end position="386"/>
    </location>
</feature>
<evidence type="ECO:0000313" key="4">
    <source>
        <dbReference type="EMBL" id="MCP8998805.1"/>
    </source>
</evidence>
<keyword evidence="2" id="KW-0812">Transmembrane</keyword>
<dbReference type="EMBL" id="JANCLV010000002">
    <property type="protein sequence ID" value="MCP8998805.1"/>
    <property type="molecule type" value="Genomic_DNA"/>
</dbReference>
<organism evidence="4 5">
    <name type="scientific">Pseudarthrobacter humi</name>
    <dbReference type="NCBI Taxonomy" id="2952523"/>
    <lineage>
        <taxon>Bacteria</taxon>
        <taxon>Bacillati</taxon>
        <taxon>Actinomycetota</taxon>
        <taxon>Actinomycetes</taxon>
        <taxon>Micrococcales</taxon>
        <taxon>Micrococcaceae</taxon>
        <taxon>Pseudarthrobacter</taxon>
    </lineage>
</organism>
<proteinExistence type="predicted"/>
<dbReference type="InterPro" id="IPR012347">
    <property type="entry name" value="Ferritin-like"/>
</dbReference>
<evidence type="ECO:0000259" key="3">
    <source>
        <dbReference type="Pfam" id="PF14530"/>
    </source>
</evidence>
<comment type="caution">
    <text evidence="4">The sequence shown here is derived from an EMBL/GenBank/DDBJ whole genome shotgun (WGS) entry which is preliminary data.</text>
</comment>
<keyword evidence="5" id="KW-1185">Reference proteome</keyword>
<dbReference type="Proteomes" id="UP001524318">
    <property type="component" value="Unassembled WGS sequence"/>
</dbReference>
<sequence>MKDDTQESGRRRRYFQYAVFALAALLVVSLGLVLIPREPSPPAAPPFSEQARASALADSLTLRASGLDLEGAAGATAPAPQAAALARIVTLLTVHARALMLPADAAGDPALVGEAAAPVPAPSTALATVTPPSTTADFAAALQASGAQRLHDAETADGGMARLLAGTGTAQLLAAEDLASATGIALAALPGSDPSSPASPAPTLPVSASVAAGCDSEAADPAAGTGVDLGSALASAVQGELELVYAYQAALTRLDSGSAAPASTFLTQHGVLRGEAEAMVRSRCATVPPRQPGYVLSQAFLADPADGLGTLEAATLPVLGDVVALSAGRERLWALSALQSAARRTVHWRASPGPVPGMVLDEALLPPLPEPVSTPQTSATSAPGDS</sequence>
<feature type="region of interest" description="Disordered" evidence="1">
    <location>
        <begin position="361"/>
        <end position="386"/>
    </location>
</feature>
<keyword evidence="2" id="KW-1133">Transmembrane helix</keyword>
<evidence type="ECO:0000256" key="1">
    <source>
        <dbReference type="SAM" id="MobiDB-lite"/>
    </source>
</evidence>
<feature type="transmembrane region" description="Helical" evidence="2">
    <location>
        <begin position="14"/>
        <end position="35"/>
    </location>
</feature>
<dbReference type="RefSeq" id="WP_254747668.1">
    <property type="nucleotide sequence ID" value="NZ_JANCLV010000002.1"/>
</dbReference>
<dbReference type="Gene3D" id="1.20.1260.10">
    <property type="match status" value="1"/>
</dbReference>
<evidence type="ECO:0000256" key="2">
    <source>
        <dbReference type="SAM" id="Phobius"/>
    </source>
</evidence>
<feature type="domain" description="DUF4439" evidence="3">
    <location>
        <begin position="232"/>
        <end position="358"/>
    </location>
</feature>
<dbReference type="SUPFAM" id="SSF47240">
    <property type="entry name" value="Ferritin-like"/>
    <property type="match status" value="1"/>
</dbReference>
<keyword evidence="2" id="KW-0472">Membrane</keyword>
<gene>
    <name evidence="4" type="ORF">NFC73_03495</name>
</gene>
<dbReference type="InterPro" id="IPR029447">
    <property type="entry name" value="DUF4439"/>
</dbReference>
<accession>A0ABT1LK45</accession>
<evidence type="ECO:0000313" key="5">
    <source>
        <dbReference type="Proteomes" id="UP001524318"/>
    </source>
</evidence>
<dbReference type="InterPro" id="IPR009078">
    <property type="entry name" value="Ferritin-like_SF"/>
</dbReference>
<dbReference type="Pfam" id="PF14530">
    <property type="entry name" value="DUF4439"/>
    <property type="match status" value="1"/>
</dbReference>
<reference evidence="4 5" key="1">
    <citation type="submission" date="2022-06" db="EMBL/GenBank/DDBJ databases">
        <title>Pseudarthrobacter sp. strain RMG13 Genome sequencing and assembly.</title>
        <authorList>
            <person name="Kim I."/>
        </authorList>
    </citation>
    <scope>NUCLEOTIDE SEQUENCE [LARGE SCALE GENOMIC DNA]</scope>
    <source>
        <strain evidence="4 5">RMG13</strain>
    </source>
</reference>
<protein>
    <submittedName>
        <fullName evidence="4">DUF4439 domain-containing protein</fullName>
    </submittedName>
</protein>
<name>A0ABT1LK45_9MICC</name>